<feature type="domain" description="HTH araC/xylS-type" evidence="4">
    <location>
        <begin position="118"/>
        <end position="216"/>
    </location>
</feature>
<name>A0A0D5NEH6_9BACL</name>
<evidence type="ECO:0000259" key="4">
    <source>
        <dbReference type="PROSITE" id="PS01124"/>
    </source>
</evidence>
<dbReference type="AlphaFoldDB" id="A0A0D5NEH6"/>
<dbReference type="Proteomes" id="UP000032633">
    <property type="component" value="Chromosome"/>
</dbReference>
<dbReference type="Gene3D" id="1.10.10.60">
    <property type="entry name" value="Homeodomain-like"/>
    <property type="match status" value="2"/>
</dbReference>
<dbReference type="GO" id="GO:0003700">
    <property type="term" value="F:DNA-binding transcription factor activity"/>
    <property type="evidence" value="ECO:0007669"/>
    <property type="project" value="InterPro"/>
</dbReference>
<accession>A0A0D5NEH6</accession>
<keyword evidence="6" id="KW-1185">Reference proteome</keyword>
<evidence type="ECO:0000313" key="5">
    <source>
        <dbReference type="EMBL" id="AJY73323.1"/>
    </source>
</evidence>
<evidence type="ECO:0000256" key="2">
    <source>
        <dbReference type="ARBA" id="ARBA00023125"/>
    </source>
</evidence>
<sequence>MHIGREETIILPDGYASLFKLSNRGCKIAATDIKESSITVRYIIMDYFTYNFKDTIILDNYKLKRLKLSEILDNVFTAKHDLFENLQKAMRYLFRLYQDKSRETRTEIVKKEIDNRLIIINRFIRENYKKNITLNDLSRLIDCNPTYLCNTYSKVFGVSPMYHINKLRIKESMEILKTTDLSIAVVSKEIGYNSSAQFCALFKRFIGQTPTQFRLNNVKSYGSKRIIN</sequence>
<dbReference type="PRINTS" id="PR00032">
    <property type="entry name" value="HTHARAC"/>
</dbReference>
<dbReference type="PATRIC" id="fig|1126833.4.peg.31"/>
<dbReference type="STRING" id="1126833.VN24_00125"/>
<evidence type="ECO:0000256" key="3">
    <source>
        <dbReference type="ARBA" id="ARBA00023163"/>
    </source>
</evidence>
<dbReference type="SMART" id="SM00342">
    <property type="entry name" value="HTH_ARAC"/>
    <property type="match status" value="1"/>
</dbReference>
<reference evidence="6" key="2">
    <citation type="submission" date="2015-03" db="EMBL/GenBank/DDBJ databases">
        <title>Genome sequence of Paenibacillus beijingensis strain DSM 24997T.</title>
        <authorList>
            <person name="Kwak Y."/>
            <person name="Shin J.-H."/>
        </authorList>
    </citation>
    <scope>NUCLEOTIDE SEQUENCE [LARGE SCALE GENOMIC DNA]</scope>
    <source>
        <strain evidence="6">DSM 24997</strain>
    </source>
</reference>
<dbReference type="Pfam" id="PF12833">
    <property type="entry name" value="HTH_18"/>
    <property type="match status" value="1"/>
</dbReference>
<dbReference type="InterPro" id="IPR020449">
    <property type="entry name" value="Tscrpt_reg_AraC-type_HTH"/>
</dbReference>
<dbReference type="PROSITE" id="PS01124">
    <property type="entry name" value="HTH_ARAC_FAMILY_2"/>
    <property type="match status" value="1"/>
</dbReference>
<evidence type="ECO:0000256" key="1">
    <source>
        <dbReference type="ARBA" id="ARBA00023015"/>
    </source>
</evidence>
<dbReference type="KEGG" id="pbj:VN24_00125"/>
<dbReference type="EMBL" id="CP011058">
    <property type="protein sequence ID" value="AJY73323.1"/>
    <property type="molecule type" value="Genomic_DNA"/>
</dbReference>
<dbReference type="PANTHER" id="PTHR43280">
    <property type="entry name" value="ARAC-FAMILY TRANSCRIPTIONAL REGULATOR"/>
    <property type="match status" value="1"/>
</dbReference>
<proteinExistence type="predicted"/>
<dbReference type="PANTHER" id="PTHR43280:SF28">
    <property type="entry name" value="HTH-TYPE TRANSCRIPTIONAL ACTIVATOR RHAS"/>
    <property type="match status" value="1"/>
</dbReference>
<dbReference type="GO" id="GO:0043565">
    <property type="term" value="F:sequence-specific DNA binding"/>
    <property type="evidence" value="ECO:0007669"/>
    <property type="project" value="InterPro"/>
</dbReference>
<protein>
    <recommendedName>
        <fullName evidence="4">HTH araC/xylS-type domain-containing protein</fullName>
    </recommendedName>
</protein>
<dbReference type="HOGENOM" id="CLU_1213836_0_0_9"/>
<keyword evidence="1" id="KW-0805">Transcription regulation</keyword>
<gene>
    <name evidence="5" type="ORF">VN24_00125</name>
</gene>
<dbReference type="InterPro" id="IPR009057">
    <property type="entry name" value="Homeodomain-like_sf"/>
</dbReference>
<keyword evidence="2" id="KW-0238">DNA-binding</keyword>
<dbReference type="SUPFAM" id="SSF46689">
    <property type="entry name" value="Homeodomain-like"/>
    <property type="match status" value="2"/>
</dbReference>
<evidence type="ECO:0000313" key="6">
    <source>
        <dbReference type="Proteomes" id="UP000032633"/>
    </source>
</evidence>
<keyword evidence="3" id="KW-0804">Transcription</keyword>
<dbReference type="InterPro" id="IPR018060">
    <property type="entry name" value="HTH_AraC"/>
</dbReference>
<reference evidence="5 6" key="1">
    <citation type="journal article" date="2015" name="J. Biotechnol.">
        <title>Complete genome sequence of Paenibacillus beijingensis 7188(T) (=DSM 24997(T)), a novel rhizobacterium from jujube garden soil.</title>
        <authorList>
            <person name="Kwak Y."/>
            <person name="Shin J.H."/>
        </authorList>
    </citation>
    <scope>NUCLEOTIDE SEQUENCE [LARGE SCALE GENOMIC DNA]</scope>
    <source>
        <strain evidence="5 6">DSM 24997</strain>
    </source>
</reference>
<organism evidence="5 6">
    <name type="scientific">Paenibacillus beijingensis</name>
    <dbReference type="NCBI Taxonomy" id="1126833"/>
    <lineage>
        <taxon>Bacteria</taxon>
        <taxon>Bacillati</taxon>
        <taxon>Bacillota</taxon>
        <taxon>Bacilli</taxon>
        <taxon>Bacillales</taxon>
        <taxon>Paenibacillaceae</taxon>
        <taxon>Paenibacillus</taxon>
    </lineage>
</organism>